<keyword evidence="2" id="KW-0805">Transcription regulation</keyword>
<evidence type="ECO:0000256" key="1">
    <source>
        <dbReference type="ARBA" id="ARBA00022553"/>
    </source>
</evidence>
<accession>A0A078RZ25</accession>
<dbReference type="Pfam" id="PF00196">
    <property type="entry name" value="GerE"/>
    <property type="match status" value="1"/>
</dbReference>
<dbReference type="CDD" id="cd06170">
    <property type="entry name" value="LuxR_C_like"/>
    <property type="match status" value="1"/>
</dbReference>
<evidence type="ECO:0000256" key="5">
    <source>
        <dbReference type="PROSITE-ProRule" id="PRU00169"/>
    </source>
</evidence>
<dbReference type="RefSeq" id="WP_025832309.1">
    <property type="nucleotide sequence ID" value="NZ_JNHN01000184.1"/>
</dbReference>
<dbReference type="Pfam" id="PF00072">
    <property type="entry name" value="Response_reg"/>
    <property type="match status" value="1"/>
</dbReference>
<protein>
    <submittedName>
        <fullName evidence="8">Bacterial regulatory s, luxR family protein</fullName>
    </submittedName>
</protein>
<dbReference type="InterPro" id="IPR011006">
    <property type="entry name" value="CheY-like_superfamily"/>
</dbReference>
<feature type="domain" description="Response regulatory" evidence="7">
    <location>
        <begin position="9"/>
        <end position="124"/>
    </location>
</feature>
<feature type="domain" description="HTH luxR-type" evidence="6">
    <location>
        <begin position="145"/>
        <end position="210"/>
    </location>
</feature>
<dbReference type="SMART" id="SM00448">
    <property type="entry name" value="REC"/>
    <property type="match status" value="1"/>
</dbReference>
<dbReference type="InterPro" id="IPR058245">
    <property type="entry name" value="NreC/VraR/RcsB-like_REC"/>
</dbReference>
<dbReference type="PANTHER" id="PTHR43214:SF41">
    <property type="entry name" value="NITRATE_NITRITE RESPONSE REGULATOR PROTEIN NARP"/>
    <property type="match status" value="1"/>
</dbReference>
<dbReference type="AlphaFoldDB" id="A0A078RZ25"/>
<proteinExistence type="predicted"/>
<dbReference type="Gene3D" id="3.40.50.2300">
    <property type="match status" value="1"/>
</dbReference>
<dbReference type="SUPFAM" id="SSF46894">
    <property type="entry name" value="C-terminal effector domain of the bipartite response regulators"/>
    <property type="match status" value="1"/>
</dbReference>
<dbReference type="PANTHER" id="PTHR43214">
    <property type="entry name" value="TWO-COMPONENT RESPONSE REGULATOR"/>
    <property type="match status" value="1"/>
</dbReference>
<sequence>MKPNKETYRILVIDDHPIVAEGIIALASQLEGVTCKGATCAKDVEQLTLKERFDLCIIDLELPDMNGFQLISHLHSQIPECGILIYTMHEEPWIIAKLSTLNINGAVSKNASTSELRDAISTLKNGTRYFSNVFSELDKEKQNTLPYALPELSRREKEVLAYLSQGLSTSEISQLLFLSINTIQTYRKRLMEKLEAKNVAELVYKGKSLF</sequence>
<evidence type="ECO:0000313" key="9">
    <source>
        <dbReference type="Proteomes" id="UP000028013"/>
    </source>
</evidence>
<dbReference type="SUPFAM" id="SSF52172">
    <property type="entry name" value="CheY-like"/>
    <property type="match status" value="1"/>
</dbReference>
<keyword evidence="4" id="KW-0804">Transcription</keyword>
<keyword evidence="1 5" id="KW-0597">Phosphoprotein</keyword>
<evidence type="ECO:0000256" key="3">
    <source>
        <dbReference type="ARBA" id="ARBA00023125"/>
    </source>
</evidence>
<dbReference type="InterPro" id="IPR000792">
    <property type="entry name" value="Tscrpt_reg_LuxR_C"/>
</dbReference>
<dbReference type="GO" id="GO:0006355">
    <property type="term" value="P:regulation of DNA-templated transcription"/>
    <property type="evidence" value="ECO:0007669"/>
    <property type="project" value="InterPro"/>
</dbReference>
<dbReference type="PATRIC" id="fig|1339349.3.peg.4060"/>
<evidence type="ECO:0000259" key="7">
    <source>
        <dbReference type="PROSITE" id="PS50110"/>
    </source>
</evidence>
<name>A0A078RZ25_BACUN</name>
<dbReference type="InterPro" id="IPR039420">
    <property type="entry name" value="WalR-like"/>
</dbReference>
<keyword evidence="3" id="KW-0238">DNA-binding</keyword>
<dbReference type="GO" id="GO:0000160">
    <property type="term" value="P:phosphorelay signal transduction system"/>
    <property type="evidence" value="ECO:0007669"/>
    <property type="project" value="InterPro"/>
</dbReference>
<evidence type="ECO:0000313" key="8">
    <source>
        <dbReference type="EMBL" id="KDS48076.1"/>
    </source>
</evidence>
<dbReference type="PROSITE" id="PS50043">
    <property type="entry name" value="HTH_LUXR_2"/>
    <property type="match status" value="1"/>
</dbReference>
<dbReference type="SMART" id="SM00421">
    <property type="entry name" value="HTH_LUXR"/>
    <property type="match status" value="1"/>
</dbReference>
<dbReference type="GO" id="GO:0003677">
    <property type="term" value="F:DNA binding"/>
    <property type="evidence" value="ECO:0007669"/>
    <property type="project" value="UniProtKB-KW"/>
</dbReference>
<dbReference type="EMBL" id="JNHN01000184">
    <property type="protein sequence ID" value="KDS48076.1"/>
    <property type="molecule type" value="Genomic_DNA"/>
</dbReference>
<organism evidence="8 9">
    <name type="scientific">Bacteroides uniformis str. 3978 T3 ii</name>
    <dbReference type="NCBI Taxonomy" id="1339349"/>
    <lineage>
        <taxon>Bacteria</taxon>
        <taxon>Pseudomonadati</taxon>
        <taxon>Bacteroidota</taxon>
        <taxon>Bacteroidia</taxon>
        <taxon>Bacteroidales</taxon>
        <taxon>Bacteroidaceae</taxon>
        <taxon>Bacteroides</taxon>
    </lineage>
</organism>
<gene>
    <name evidence="8" type="ORF">M094_3008</name>
</gene>
<evidence type="ECO:0000256" key="2">
    <source>
        <dbReference type="ARBA" id="ARBA00023015"/>
    </source>
</evidence>
<dbReference type="Proteomes" id="UP000028013">
    <property type="component" value="Unassembled WGS sequence"/>
</dbReference>
<dbReference type="CDD" id="cd17535">
    <property type="entry name" value="REC_NarL-like"/>
    <property type="match status" value="1"/>
</dbReference>
<dbReference type="InterPro" id="IPR036388">
    <property type="entry name" value="WH-like_DNA-bd_sf"/>
</dbReference>
<dbReference type="Gene3D" id="1.10.10.10">
    <property type="entry name" value="Winged helix-like DNA-binding domain superfamily/Winged helix DNA-binding domain"/>
    <property type="match status" value="1"/>
</dbReference>
<dbReference type="PRINTS" id="PR00038">
    <property type="entry name" value="HTHLUXR"/>
</dbReference>
<dbReference type="PROSITE" id="PS00622">
    <property type="entry name" value="HTH_LUXR_1"/>
    <property type="match status" value="1"/>
</dbReference>
<comment type="caution">
    <text evidence="8">The sequence shown here is derived from an EMBL/GenBank/DDBJ whole genome shotgun (WGS) entry which is preliminary data.</text>
</comment>
<feature type="modified residue" description="4-aspartylphosphate" evidence="5">
    <location>
        <position position="59"/>
    </location>
</feature>
<evidence type="ECO:0000256" key="4">
    <source>
        <dbReference type="ARBA" id="ARBA00023163"/>
    </source>
</evidence>
<dbReference type="InterPro" id="IPR001789">
    <property type="entry name" value="Sig_transdc_resp-reg_receiver"/>
</dbReference>
<dbReference type="InterPro" id="IPR016032">
    <property type="entry name" value="Sig_transdc_resp-reg_C-effctor"/>
</dbReference>
<dbReference type="PROSITE" id="PS50110">
    <property type="entry name" value="RESPONSE_REGULATORY"/>
    <property type="match status" value="1"/>
</dbReference>
<evidence type="ECO:0000259" key="6">
    <source>
        <dbReference type="PROSITE" id="PS50043"/>
    </source>
</evidence>
<reference evidence="8 9" key="1">
    <citation type="submission" date="2014-04" db="EMBL/GenBank/DDBJ databases">
        <authorList>
            <person name="Sears C."/>
            <person name="Carroll K."/>
            <person name="Sack B.R."/>
            <person name="Qadri F."/>
            <person name="Myers L.L."/>
            <person name="Chung G.-T."/>
            <person name="Escheverria P."/>
            <person name="Fraser C.M."/>
            <person name="Sadzewicz L."/>
            <person name="Shefchek K.A."/>
            <person name="Tallon L."/>
            <person name="Das S.P."/>
            <person name="Daugherty S."/>
            <person name="Mongodin E.F."/>
        </authorList>
    </citation>
    <scope>NUCLEOTIDE SEQUENCE [LARGE SCALE GENOMIC DNA]</scope>
    <source>
        <strain evidence="8 9">3978 T3 ii</strain>
    </source>
</reference>